<evidence type="ECO:0000256" key="2">
    <source>
        <dbReference type="SAM" id="MobiDB-lite"/>
    </source>
</evidence>
<dbReference type="SUPFAM" id="SSF111369">
    <property type="entry name" value="HlyD-like secretion proteins"/>
    <property type="match status" value="1"/>
</dbReference>
<dbReference type="PANTHER" id="PTHR30469">
    <property type="entry name" value="MULTIDRUG RESISTANCE PROTEIN MDTA"/>
    <property type="match status" value="1"/>
</dbReference>
<feature type="chain" id="PRO_5037403527" evidence="3">
    <location>
        <begin position="20"/>
        <end position="366"/>
    </location>
</feature>
<feature type="region of interest" description="Disordered" evidence="2">
    <location>
        <begin position="343"/>
        <end position="366"/>
    </location>
</feature>
<dbReference type="Pfam" id="PF25973">
    <property type="entry name" value="BSH_CzcB"/>
    <property type="match status" value="1"/>
</dbReference>
<feature type="signal peptide" evidence="3">
    <location>
        <begin position="1"/>
        <end position="19"/>
    </location>
</feature>
<dbReference type="GO" id="GO:1990281">
    <property type="term" value="C:efflux pump complex"/>
    <property type="evidence" value="ECO:0007669"/>
    <property type="project" value="TreeGrafter"/>
</dbReference>
<evidence type="ECO:0000256" key="1">
    <source>
        <dbReference type="ARBA" id="ARBA00009477"/>
    </source>
</evidence>
<reference evidence="6" key="1">
    <citation type="submission" date="2020-09" db="EMBL/GenBank/DDBJ databases">
        <title>Genome seq and assembly of Limnohabitants sp.</title>
        <authorList>
            <person name="Chhetri G."/>
        </authorList>
    </citation>
    <scope>NUCLEOTIDE SEQUENCE</scope>
    <source>
        <strain evidence="6">JUR4</strain>
    </source>
</reference>
<dbReference type="InterPro" id="IPR006143">
    <property type="entry name" value="RND_pump_MFP"/>
</dbReference>
<name>A0A927FGD3_9BURK</name>
<comment type="caution">
    <text evidence="6">The sequence shown here is derived from an EMBL/GenBank/DDBJ whole genome shotgun (WGS) entry which is preliminary data.</text>
</comment>
<dbReference type="Gene3D" id="1.10.287.470">
    <property type="entry name" value="Helix hairpin bin"/>
    <property type="match status" value="1"/>
</dbReference>
<evidence type="ECO:0000259" key="4">
    <source>
        <dbReference type="Pfam" id="PF25954"/>
    </source>
</evidence>
<dbReference type="RefSeq" id="WP_191818614.1">
    <property type="nucleotide sequence ID" value="NZ_JACYFT010000001.1"/>
</dbReference>
<feature type="domain" description="CusB-like beta-barrel" evidence="4">
    <location>
        <begin position="216"/>
        <end position="264"/>
    </location>
</feature>
<proteinExistence type="inferred from homology"/>
<dbReference type="Gene3D" id="2.40.50.100">
    <property type="match status" value="1"/>
</dbReference>
<feature type="domain" description="CzcB-like barrel-sandwich hybrid" evidence="5">
    <location>
        <begin position="65"/>
        <end position="205"/>
    </location>
</feature>
<protein>
    <submittedName>
        <fullName evidence="6">Efflux RND transporter periplasmic adaptor subunit</fullName>
    </submittedName>
</protein>
<evidence type="ECO:0000313" key="6">
    <source>
        <dbReference type="EMBL" id="MBD8050201.1"/>
    </source>
</evidence>
<dbReference type="PANTHER" id="PTHR30469:SF15">
    <property type="entry name" value="HLYD FAMILY OF SECRETION PROTEINS"/>
    <property type="match status" value="1"/>
</dbReference>
<dbReference type="GO" id="GO:0015562">
    <property type="term" value="F:efflux transmembrane transporter activity"/>
    <property type="evidence" value="ECO:0007669"/>
    <property type="project" value="TreeGrafter"/>
</dbReference>
<comment type="similarity">
    <text evidence="1">Belongs to the membrane fusion protein (MFP) (TC 8.A.1) family.</text>
</comment>
<gene>
    <name evidence="6" type="ORF">IC609_06570</name>
</gene>
<keyword evidence="3" id="KW-0732">Signal</keyword>
<dbReference type="Gene3D" id="2.40.420.20">
    <property type="match status" value="1"/>
</dbReference>
<dbReference type="NCBIfam" id="TIGR01730">
    <property type="entry name" value="RND_mfp"/>
    <property type="match status" value="1"/>
</dbReference>
<dbReference type="EMBL" id="JACYFT010000001">
    <property type="protein sequence ID" value="MBD8050201.1"/>
    <property type="molecule type" value="Genomic_DNA"/>
</dbReference>
<dbReference type="Pfam" id="PF25954">
    <property type="entry name" value="Beta-barrel_RND_2"/>
    <property type="match status" value="1"/>
</dbReference>
<dbReference type="Gene3D" id="2.40.30.170">
    <property type="match status" value="1"/>
</dbReference>
<dbReference type="Proteomes" id="UP000647424">
    <property type="component" value="Unassembled WGS sequence"/>
</dbReference>
<organism evidence="6 7">
    <name type="scientific">Limnohabitans radicicola</name>
    <dbReference type="NCBI Taxonomy" id="2771427"/>
    <lineage>
        <taxon>Bacteria</taxon>
        <taxon>Pseudomonadati</taxon>
        <taxon>Pseudomonadota</taxon>
        <taxon>Betaproteobacteria</taxon>
        <taxon>Burkholderiales</taxon>
        <taxon>Comamonadaceae</taxon>
        <taxon>Limnohabitans</taxon>
    </lineage>
</organism>
<dbReference type="PROSITE" id="PS51257">
    <property type="entry name" value="PROKAR_LIPOPROTEIN"/>
    <property type="match status" value="1"/>
</dbReference>
<accession>A0A927FGD3</accession>
<evidence type="ECO:0000259" key="5">
    <source>
        <dbReference type="Pfam" id="PF25973"/>
    </source>
</evidence>
<evidence type="ECO:0000256" key="3">
    <source>
        <dbReference type="SAM" id="SignalP"/>
    </source>
</evidence>
<dbReference type="InterPro" id="IPR058792">
    <property type="entry name" value="Beta-barrel_RND_2"/>
</dbReference>
<keyword evidence="7" id="KW-1185">Reference proteome</keyword>
<dbReference type="AlphaFoldDB" id="A0A927FGD3"/>
<evidence type="ECO:0000313" key="7">
    <source>
        <dbReference type="Proteomes" id="UP000647424"/>
    </source>
</evidence>
<dbReference type="InterPro" id="IPR058647">
    <property type="entry name" value="BSH_CzcB-like"/>
</dbReference>
<sequence length="366" mass="39306">MLSKALVCLCLVGTLVACSKPATEEKKSETTAALSLGQEDVLVLDALEHGSGPVITGSVQPERRADLRAEVSAVVLRVFKENGDTVRQGDLLVSLDDAVLRDNLSSAEEGSRAAGQSFDSADRQYQRQKSLQAQGMVSMQALEESEVRRNTAQSEWVAAKARVAAARQQLDRTLVRAPFDGMVSARKVSAGDTAQIGKELVQIIDPASMRFEGMVSSDQMHVLKPGQRVSFRINGVEGQTATGKIRRIDASANPVTRQVSVLVDFTGDARPPIVGLYAEGLVETQTAPALMLPESALVREGDKVSAWVLDGQTVRKQALELGARDARLGRWVVRSGLKNGDRVVRSPGSNLKDGQAFTLRSEKSGS</sequence>